<dbReference type="EMBL" id="JBANQN010000005">
    <property type="protein sequence ID" value="KAK6788698.1"/>
    <property type="molecule type" value="Genomic_DNA"/>
</dbReference>
<evidence type="ECO:0000313" key="3">
    <source>
        <dbReference type="EMBL" id="KAK6788698.1"/>
    </source>
</evidence>
<feature type="compositionally biased region" description="Basic residues" evidence="1">
    <location>
        <begin position="56"/>
        <end position="65"/>
    </location>
</feature>
<feature type="signal peptide" evidence="2">
    <location>
        <begin position="1"/>
        <end position="27"/>
    </location>
</feature>
<name>A0AAN8YGT2_SOLBU</name>
<feature type="region of interest" description="Disordered" evidence="1">
    <location>
        <begin position="34"/>
        <end position="78"/>
    </location>
</feature>
<feature type="chain" id="PRO_5042898096" evidence="2">
    <location>
        <begin position="28"/>
        <end position="136"/>
    </location>
</feature>
<gene>
    <name evidence="3" type="ORF">RDI58_012496</name>
</gene>
<dbReference type="Proteomes" id="UP001371456">
    <property type="component" value="Unassembled WGS sequence"/>
</dbReference>
<accession>A0AAN8YGT2</accession>
<organism evidence="3 4">
    <name type="scientific">Solanum bulbocastanum</name>
    <name type="common">Wild potato</name>
    <dbReference type="NCBI Taxonomy" id="147425"/>
    <lineage>
        <taxon>Eukaryota</taxon>
        <taxon>Viridiplantae</taxon>
        <taxon>Streptophyta</taxon>
        <taxon>Embryophyta</taxon>
        <taxon>Tracheophyta</taxon>
        <taxon>Spermatophyta</taxon>
        <taxon>Magnoliopsida</taxon>
        <taxon>eudicotyledons</taxon>
        <taxon>Gunneridae</taxon>
        <taxon>Pentapetalae</taxon>
        <taxon>asterids</taxon>
        <taxon>lamiids</taxon>
        <taxon>Solanales</taxon>
        <taxon>Solanaceae</taxon>
        <taxon>Solanoideae</taxon>
        <taxon>Solaneae</taxon>
        <taxon>Solanum</taxon>
    </lineage>
</organism>
<evidence type="ECO:0000313" key="4">
    <source>
        <dbReference type="Proteomes" id="UP001371456"/>
    </source>
</evidence>
<keyword evidence="2" id="KW-0732">Signal</keyword>
<protein>
    <submittedName>
        <fullName evidence="3">Uncharacterized protein</fullName>
    </submittedName>
</protein>
<evidence type="ECO:0000256" key="1">
    <source>
        <dbReference type="SAM" id="MobiDB-lite"/>
    </source>
</evidence>
<dbReference type="AlphaFoldDB" id="A0AAN8YGT2"/>
<evidence type="ECO:0000256" key="2">
    <source>
        <dbReference type="SAM" id="SignalP"/>
    </source>
</evidence>
<sequence>MAINKNITRIFLIVIVTIFISSKLAWAHEEIPHPHPQPCPPHPNAHPNAHPDAHPHPHPHPHSHLNPHPQGPEGPVFEFSGRKFKMEQGHEQCYVSCYKGIFGGEGSPLYAEQECYDICHNHGKFVFPTFSPPPQP</sequence>
<proteinExistence type="predicted"/>
<comment type="caution">
    <text evidence="3">The sequence shown here is derived from an EMBL/GenBank/DDBJ whole genome shotgun (WGS) entry which is preliminary data.</text>
</comment>
<feature type="compositionally biased region" description="Pro residues" evidence="1">
    <location>
        <begin position="34"/>
        <end position="44"/>
    </location>
</feature>
<reference evidence="3 4" key="1">
    <citation type="submission" date="2024-02" db="EMBL/GenBank/DDBJ databases">
        <title>de novo genome assembly of Solanum bulbocastanum strain 11H21.</title>
        <authorList>
            <person name="Hosaka A.J."/>
        </authorList>
    </citation>
    <scope>NUCLEOTIDE SEQUENCE [LARGE SCALE GENOMIC DNA]</scope>
    <source>
        <tissue evidence="3">Young leaves</tissue>
    </source>
</reference>
<keyword evidence="4" id="KW-1185">Reference proteome</keyword>